<organism evidence="1 2">
    <name type="scientific">Prorocentrum cordatum</name>
    <dbReference type="NCBI Taxonomy" id="2364126"/>
    <lineage>
        <taxon>Eukaryota</taxon>
        <taxon>Sar</taxon>
        <taxon>Alveolata</taxon>
        <taxon>Dinophyceae</taxon>
        <taxon>Prorocentrales</taxon>
        <taxon>Prorocentraceae</taxon>
        <taxon>Prorocentrum</taxon>
    </lineage>
</organism>
<protein>
    <recommendedName>
        <fullName evidence="3">N-acetyltransferase domain-containing protein</fullName>
    </recommendedName>
</protein>
<evidence type="ECO:0008006" key="3">
    <source>
        <dbReference type="Google" id="ProtNLM"/>
    </source>
</evidence>
<comment type="caution">
    <text evidence="1">The sequence shown here is derived from an EMBL/GenBank/DDBJ whole genome shotgun (WGS) entry which is preliminary data.</text>
</comment>
<dbReference type="EMBL" id="CAUYUJ010016323">
    <property type="protein sequence ID" value="CAK0864019.1"/>
    <property type="molecule type" value="Genomic_DNA"/>
</dbReference>
<name>A0ABN9UVF0_9DINO</name>
<dbReference type="Proteomes" id="UP001189429">
    <property type="component" value="Unassembled WGS sequence"/>
</dbReference>
<gene>
    <name evidence="1" type="ORF">PCOR1329_LOCUS52013</name>
</gene>
<proteinExistence type="predicted"/>
<keyword evidence="2" id="KW-1185">Reference proteome</keyword>
<sequence>MAGELGPVSILGPFEGIRLVHIADFGGPGNDSLSLAAVDVFSAGPAAAAAALRAALGTLPPRAPRGLQLGCLPLECQIEAQAAVEEALPGLAFMCQLGRARAFAAPAGPARSAVPSPAAAAAAARAERVDHAAHELRPWLAEALRGRYPEPYVRALVGSEVVAPPVVLLDAGGRSVAHVLQELADLSVGALFVEEALRRQGVGAWLPRSWASSWPALACARSPWRRSAARPAWACTPAQAGSLVPASWCGWRSQRRQRPHMRRNKLRSKCVLTACSRILQVRSGVWNLVGSAEWRDYDLPRRRSQWRP</sequence>
<evidence type="ECO:0000313" key="2">
    <source>
        <dbReference type="Proteomes" id="UP001189429"/>
    </source>
</evidence>
<accession>A0ABN9UVF0</accession>
<reference evidence="1" key="1">
    <citation type="submission" date="2023-10" db="EMBL/GenBank/DDBJ databases">
        <authorList>
            <person name="Chen Y."/>
            <person name="Shah S."/>
            <person name="Dougan E. K."/>
            <person name="Thang M."/>
            <person name="Chan C."/>
        </authorList>
    </citation>
    <scope>NUCLEOTIDE SEQUENCE [LARGE SCALE GENOMIC DNA]</scope>
</reference>
<evidence type="ECO:0000313" key="1">
    <source>
        <dbReference type="EMBL" id="CAK0864019.1"/>
    </source>
</evidence>